<dbReference type="AlphaFoldDB" id="A0AAD7XNP8"/>
<dbReference type="Pfam" id="PF01490">
    <property type="entry name" value="Aa_trans"/>
    <property type="match status" value="1"/>
</dbReference>
<proteinExistence type="predicted"/>
<comment type="caution">
    <text evidence="8">The sequence shown here is derived from an EMBL/GenBank/DDBJ whole genome shotgun (WGS) entry which is preliminary data.</text>
</comment>
<feature type="transmembrane region" description="Helical" evidence="5">
    <location>
        <begin position="592"/>
        <end position="613"/>
    </location>
</feature>
<gene>
    <name evidence="8" type="ORF">CTAYLR_008135</name>
</gene>
<dbReference type="GO" id="GO:0016020">
    <property type="term" value="C:membrane"/>
    <property type="evidence" value="ECO:0007669"/>
    <property type="project" value="UniProtKB-SubCell"/>
</dbReference>
<dbReference type="InterPro" id="IPR001173">
    <property type="entry name" value="Glyco_trans_2-like"/>
</dbReference>
<dbReference type="InterPro" id="IPR029044">
    <property type="entry name" value="Nucleotide-diphossugar_trans"/>
</dbReference>
<dbReference type="InterPro" id="IPR013057">
    <property type="entry name" value="AA_transpt_TM"/>
</dbReference>
<dbReference type="Gene3D" id="3.90.550.10">
    <property type="entry name" value="Spore Coat Polysaccharide Biosynthesis Protein SpsA, Chain A"/>
    <property type="match status" value="1"/>
</dbReference>
<dbReference type="Pfam" id="PF00535">
    <property type="entry name" value="Glycos_transf_2"/>
    <property type="match status" value="1"/>
</dbReference>
<evidence type="ECO:0000256" key="3">
    <source>
        <dbReference type="ARBA" id="ARBA00022989"/>
    </source>
</evidence>
<organism evidence="8 9">
    <name type="scientific">Chrysophaeum taylorii</name>
    <dbReference type="NCBI Taxonomy" id="2483200"/>
    <lineage>
        <taxon>Eukaryota</taxon>
        <taxon>Sar</taxon>
        <taxon>Stramenopiles</taxon>
        <taxon>Ochrophyta</taxon>
        <taxon>Pelagophyceae</taxon>
        <taxon>Pelagomonadales</taxon>
        <taxon>Pelagomonadaceae</taxon>
        <taxon>Chrysophaeum</taxon>
    </lineage>
</organism>
<feature type="transmembrane region" description="Helical" evidence="5">
    <location>
        <begin position="633"/>
        <end position="660"/>
    </location>
</feature>
<evidence type="ECO:0000259" key="6">
    <source>
        <dbReference type="Pfam" id="PF00535"/>
    </source>
</evidence>
<protein>
    <recommendedName>
        <fullName evidence="10">Glycosyltransferase 2-like domain-containing protein</fullName>
    </recommendedName>
</protein>
<evidence type="ECO:0000256" key="1">
    <source>
        <dbReference type="ARBA" id="ARBA00004370"/>
    </source>
</evidence>
<keyword evidence="9" id="KW-1185">Reference proteome</keyword>
<evidence type="ECO:0000313" key="9">
    <source>
        <dbReference type="Proteomes" id="UP001230188"/>
    </source>
</evidence>
<dbReference type="PANTHER" id="PTHR16189:SF3">
    <property type="entry name" value="AMINO ACID TRANSPORTER TRANSMEMBRANE DOMAIN-CONTAINING PROTEIN"/>
    <property type="match status" value="1"/>
</dbReference>
<reference evidence="8" key="1">
    <citation type="submission" date="2023-01" db="EMBL/GenBank/DDBJ databases">
        <title>Metagenome sequencing of chrysophaentin producing Chrysophaeum taylorii.</title>
        <authorList>
            <person name="Davison J."/>
            <person name="Bewley C."/>
        </authorList>
    </citation>
    <scope>NUCLEOTIDE SEQUENCE</scope>
    <source>
        <strain evidence="8">NIES-1699</strain>
    </source>
</reference>
<feature type="domain" description="Glycosyltransferase 2-like" evidence="6">
    <location>
        <begin position="47"/>
        <end position="145"/>
    </location>
</feature>
<dbReference type="SUPFAM" id="SSF53448">
    <property type="entry name" value="Nucleotide-diphospho-sugar transferases"/>
    <property type="match status" value="1"/>
</dbReference>
<name>A0AAD7XNP8_9STRA</name>
<feature type="transmembrane region" description="Helical" evidence="5">
    <location>
        <begin position="697"/>
        <end position="722"/>
    </location>
</feature>
<dbReference type="Gene3D" id="3.40.1000.10">
    <property type="entry name" value="Mog1/PsbP, alpha/beta/alpha sandwich"/>
    <property type="match status" value="1"/>
</dbReference>
<feature type="transmembrane region" description="Helical" evidence="5">
    <location>
        <begin position="523"/>
        <end position="542"/>
    </location>
</feature>
<feature type="domain" description="Amino acid transporter transmembrane" evidence="7">
    <location>
        <begin position="341"/>
        <end position="444"/>
    </location>
</feature>
<evidence type="ECO:0000259" key="7">
    <source>
        <dbReference type="Pfam" id="PF01490"/>
    </source>
</evidence>
<dbReference type="Proteomes" id="UP001230188">
    <property type="component" value="Unassembled WGS sequence"/>
</dbReference>
<feature type="transmembrane region" description="Helical" evidence="5">
    <location>
        <begin position="562"/>
        <end position="580"/>
    </location>
</feature>
<feature type="transmembrane region" description="Helical" evidence="5">
    <location>
        <begin position="408"/>
        <end position="426"/>
    </location>
</feature>
<sequence>MNRLIVVVAVASSEELRRRRRGVVPEYYRNTTALPKLAGPADSVAAVVLSYNHATNVAAIARHLRSEAGVGEIVVAEDGSEDGSKTEWARHAPTATVLHSKNLHEIRAYNNGARNAEAGVVCFLQDDDIPNDPGWAREVLALFDAFRHERLALLSGLASEVCQVELGEQQVEHPSAMKNFKKTHPIPYLHGNIPFMFVTEAWLSPLCVRTDVFRELGGFDETLANAGEPGIGLDIHLSLRAGVLGYTIGVHGAEFDRGVGGHGTVSDPQKAALRLRKRQEISLRIRQVAGCRWPPAMLQRARDLNDRYLTLRPNGRAVLDDIDTRCRPFVARPCGVYPFGSFALVVNNISGPGLLDFPAAFQHAGWVPSVVVIFAVASVSASVATMLCDVMARVEAEGEKGRLEFSSIFAAVMGRSWFALTQWLYFLNLFAQNVAAIVATAQATDMLIATVWGRSCAIDLALGAVVEWTPGDCGRRRDAPCAPFHVDVDSLHRESPFLVSLGYALCFVTLAPLGFVSLEENMLAQKISFILLCVLCAQFLRAFQSTAGAGAVPAVGPQYRDLLGVVMFNFAFCVTIPSWVNEKAPSVDARKVVWASCLSSAAGYVAVGWAGGLAYARASDNVLDELTAPSATFVTRICGGLFAYAIIGLGIPIFCVLMRYNLVAGNVCPPRAATFVSAWLPWCLSFMVYRGHGILALLSWSGLVLNSLVDFILPMLAVLAALKRPPKDDDHDGGGGVAVVVNGPAPVPAPSRRDDHVDPPERQRLVPAASSTISPSPQGHAPLPRLLMPHYRTIARLILALLFVVIAAGLALKIHYSVKLALRHRTLPAGATDLKKFNSKLSSLGLPEFQSIPNGFNALLESYSQSSPKLLVEFLYPSSWLVVKPSINTNGEAGTVSAGDYGKGDSASLFVADGAGGEANKAFYQRVLIGGISQRGDNQYQNFAITKIKPGAEKDYAIVDFEYELLTGAGFVVERKGVGAVTSLGQKAPALIAVTTAARWKKLETSIRTIADSFRVYEQTGTDLDLSTDI</sequence>
<accession>A0AAD7XNP8</accession>
<keyword evidence="2 5" id="KW-0812">Transmembrane</keyword>
<feature type="transmembrane region" description="Helical" evidence="5">
    <location>
        <begin position="672"/>
        <end position="691"/>
    </location>
</feature>
<dbReference type="EMBL" id="JAQMWT010000129">
    <property type="protein sequence ID" value="KAJ8609829.1"/>
    <property type="molecule type" value="Genomic_DNA"/>
</dbReference>
<dbReference type="PANTHER" id="PTHR16189">
    <property type="entry name" value="TRANSMEMBRANE PROTEIN 104-RELATED"/>
    <property type="match status" value="1"/>
</dbReference>
<evidence type="ECO:0000256" key="5">
    <source>
        <dbReference type="SAM" id="Phobius"/>
    </source>
</evidence>
<keyword evidence="4 5" id="KW-0472">Membrane</keyword>
<evidence type="ECO:0008006" key="10">
    <source>
        <dbReference type="Google" id="ProtNLM"/>
    </source>
</evidence>
<keyword evidence="3 5" id="KW-1133">Transmembrane helix</keyword>
<evidence type="ECO:0000256" key="4">
    <source>
        <dbReference type="ARBA" id="ARBA00023136"/>
    </source>
</evidence>
<feature type="transmembrane region" description="Helical" evidence="5">
    <location>
        <begin position="366"/>
        <end position="387"/>
    </location>
</feature>
<feature type="transmembrane region" description="Helical" evidence="5">
    <location>
        <begin position="497"/>
        <end position="516"/>
    </location>
</feature>
<evidence type="ECO:0000313" key="8">
    <source>
        <dbReference type="EMBL" id="KAJ8609829.1"/>
    </source>
</evidence>
<feature type="transmembrane region" description="Helical" evidence="5">
    <location>
        <begin position="794"/>
        <end position="816"/>
    </location>
</feature>
<comment type="subcellular location">
    <subcellularLocation>
        <location evidence="1">Membrane</location>
    </subcellularLocation>
</comment>
<evidence type="ECO:0000256" key="2">
    <source>
        <dbReference type="ARBA" id="ARBA00022692"/>
    </source>
</evidence>